<dbReference type="Gene3D" id="1.10.287.470">
    <property type="entry name" value="Helix hairpin bin"/>
    <property type="match status" value="1"/>
</dbReference>
<dbReference type="InterPro" id="IPR058792">
    <property type="entry name" value="Beta-barrel_RND_2"/>
</dbReference>
<dbReference type="OrthoDB" id="9784685at2"/>
<name>A0A074L113_9BACT</name>
<dbReference type="Pfam" id="PF25954">
    <property type="entry name" value="Beta-barrel_RND_2"/>
    <property type="match status" value="1"/>
</dbReference>
<sequence length="348" mass="38097">MKKLIAPIIIAVIAIWIGISLVSNKKEMTAQAASAMEVSRHIPVQTQTVTQESYALSFVSNGIFQADKELSIQSEASGKVIKVFKKKGQFVTAGEPIVKLDDEMLQAELSISEIKLKQAEKDLARYHNLSETEAITSKQLEESQNALEMIKAELKTIRKRLSNTLITAPISGYINEDYVEIGTLINPGMPVADLVSTDPMKLSIKVSEAEIVQIGLGDKVGITVGALPDEKMEGKVTFTSSKADASLHYIVEIDIQNAHKSIRPGMFGSAEFSYQMPEIIQIPRQALIGGLRDPEVYLFQNGKANKRKITARSMGQDKIAVMDGLNIGDKIITSGLINLREGVEVIEL</sequence>
<keyword evidence="8" id="KW-1185">Reference proteome</keyword>
<keyword evidence="3" id="KW-0813">Transport</keyword>
<dbReference type="InterPro" id="IPR058625">
    <property type="entry name" value="MdtA-like_BSH"/>
</dbReference>
<dbReference type="RefSeq" id="WP_035072976.1">
    <property type="nucleotide sequence ID" value="NZ_JMIH01000016.1"/>
</dbReference>
<dbReference type="EMBL" id="JMIH01000016">
    <property type="protein sequence ID" value="KEO74145.1"/>
    <property type="molecule type" value="Genomic_DNA"/>
</dbReference>
<feature type="domain" description="CusB-like beta-barrel" evidence="5">
    <location>
        <begin position="203"/>
        <end position="273"/>
    </location>
</feature>
<dbReference type="InterPro" id="IPR006143">
    <property type="entry name" value="RND_pump_MFP"/>
</dbReference>
<comment type="subcellular location">
    <subcellularLocation>
        <location evidence="1">Cell envelope</location>
    </subcellularLocation>
</comment>
<accession>A0A074L113</accession>
<evidence type="ECO:0000256" key="2">
    <source>
        <dbReference type="ARBA" id="ARBA00009477"/>
    </source>
</evidence>
<feature type="domain" description="Multidrug resistance protein MdtA-like barrel-sandwich hybrid" evidence="4">
    <location>
        <begin position="71"/>
        <end position="191"/>
    </location>
</feature>
<dbReference type="PANTHER" id="PTHR30469:SF15">
    <property type="entry name" value="HLYD FAMILY OF SECRETION PROTEINS"/>
    <property type="match status" value="1"/>
</dbReference>
<evidence type="ECO:0000259" key="5">
    <source>
        <dbReference type="Pfam" id="PF25954"/>
    </source>
</evidence>
<dbReference type="Gene3D" id="2.40.420.20">
    <property type="match status" value="1"/>
</dbReference>
<reference evidence="7 8" key="1">
    <citation type="submission" date="2014-04" db="EMBL/GenBank/DDBJ databases">
        <title>Characterization and application of a salt tolerant electro-active bacterium.</title>
        <authorList>
            <person name="Yang L."/>
            <person name="Wei S."/>
            <person name="Tay Q.X.M."/>
        </authorList>
    </citation>
    <scope>NUCLEOTIDE SEQUENCE [LARGE SCALE GENOMIC DNA]</scope>
    <source>
        <strain evidence="7 8">LY1</strain>
    </source>
</reference>
<dbReference type="Gene3D" id="2.40.30.170">
    <property type="match status" value="1"/>
</dbReference>
<dbReference type="Pfam" id="PF25967">
    <property type="entry name" value="RND-MFP_C"/>
    <property type="match status" value="1"/>
</dbReference>
<evidence type="ECO:0000256" key="3">
    <source>
        <dbReference type="ARBA" id="ARBA00022448"/>
    </source>
</evidence>
<dbReference type="GO" id="GO:0015562">
    <property type="term" value="F:efflux transmembrane transporter activity"/>
    <property type="evidence" value="ECO:0007669"/>
    <property type="project" value="TreeGrafter"/>
</dbReference>
<dbReference type="SUPFAM" id="SSF111369">
    <property type="entry name" value="HlyD-like secretion proteins"/>
    <property type="match status" value="1"/>
</dbReference>
<dbReference type="InterPro" id="IPR058627">
    <property type="entry name" value="MdtA-like_C"/>
</dbReference>
<evidence type="ECO:0000313" key="8">
    <source>
        <dbReference type="Proteomes" id="UP000027821"/>
    </source>
</evidence>
<comment type="similarity">
    <text evidence="2">Belongs to the membrane fusion protein (MFP) (TC 8.A.1) family.</text>
</comment>
<proteinExistence type="inferred from homology"/>
<dbReference type="STRING" id="1048983.EL17_08370"/>
<evidence type="ECO:0000259" key="4">
    <source>
        <dbReference type="Pfam" id="PF25917"/>
    </source>
</evidence>
<comment type="caution">
    <text evidence="7">The sequence shown here is derived from an EMBL/GenBank/DDBJ whole genome shotgun (WGS) entry which is preliminary data.</text>
</comment>
<organism evidence="7 8">
    <name type="scientific">Anditalea andensis</name>
    <dbReference type="NCBI Taxonomy" id="1048983"/>
    <lineage>
        <taxon>Bacteria</taxon>
        <taxon>Pseudomonadati</taxon>
        <taxon>Bacteroidota</taxon>
        <taxon>Cytophagia</taxon>
        <taxon>Cytophagales</taxon>
        <taxon>Cytophagaceae</taxon>
        <taxon>Anditalea</taxon>
    </lineage>
</organism>
<evidence type="ECO:0000313" key="7">
    <source>
        <dbReference type="EMBL" id="KEO74145.1"/>
    </source>
</evidence>
<dbReference type="PANTHER" id="PTHR30469">
    <property type="entry name" value="MULTIDRUG RESISTANCE PROTEIN MDTA"/>
    <property type="match status" value="1"/>
</dbReference>
<dbReference type="Gene3D" id="2.40.50.100">
    <property type="match status" value="1"/>
</dbReference>
<dbReference type="NCBIfam" id="TIGR01730">
    <property type="entry name" value="RND_mfp"/>
    <property type="match status" value="1"/>
</dbReference>
<dbReference type="Proteomes" id="UP000027821">
    <property type="component" value="Unassembled WGS sequence"/>
</dbReference>
<dbReference type="Pfam" id="PF25917">
    <property type="entry name" value="BSH_RND"/>
    <property type="match status" value="1"/>
</dbReference>
<dbReference type="GO" id="GO:1990281">
    <property type="term" value="C:efflux pump complex"/>
    <property type="evidence" value="ECO:0007669"/>
    <property type="project" value="TreeGrafter"/>
</dbReference>
<protein>
    <submittedName>
        <fullName evidence="7">RND transporter</fullName>
    </submittedName>
</protein>
<dbReference type="AlphaFoldDB" id="A0A074L113"/>
<evidence type="ECO:0000259" key="6">
    <source>
        <dbReference type="Pfam" id="PF25967"/>
    </source>
</evidence>
<feature type="domain" description="Multidrug resistance protein MdtA-like C-terminal permuted SH3" evidence="6">
    <location>
        <begin position="280"/>
        <end position="336"/>
    </location>
</feature>
<evidence type="ECO:0000256" key="1">
    <source>
        <dbReference type="ARBA" id="ARBA00004196"/>
    </source>
</evidence>
<gene>
    <name evidence="7" type="ORF">EL17_08370</name>
</gene>
<dbReference type="eggNOG" id="COG0845">
    <property type="taxonomic scope" value="Bacteria"/>
</dbReference>